<gene>
    <name evidence="2" type="ORF">CSAL01_04457</name>
</gene>
<feature type="compositionally biased region" description="Basic and acidic residues" evidence="1">
    <location>
        <begin position="16"/>
        <end position="35"/>
    </location>
</feature>
<comment type="caution">
    <text evidence="2">The sequence shown here is derived from an EMBL/GenBank/DDBJ whole genome shotgun (WGS) entry which is preliminary data.</text>
</comment>
<dbReference type="EMBL" id="JFFI01002195">
    <property type="protein sequence ID" value="KXH40356.1"/>
    <property type="molecule type" value="Genomic_DNA"/>
</dbReference>
<evidence type="ECO:0000313" key="3">
    <source>
        <dbReference type="Proteomes" id="UP000070121"/>
    </source>
</evidence>
<evidence type="ECO:0000256" key="1">
    <source>
        <dbReference type="SAM" id="MobiDB-lite"/>
    </source>
</evidence>
<feature type="region of interest" description="Disordered" evidence="1">
    <location>
        <begin position="394"/>
        <end position="459"/>
    </location>
</feature>
<feature type="compositionally biased region" description="Polar residues" evidence="1">
    <location>
        <begin position="243"/>
        <end position="258"/>
    </location>
</feature>
<evidence type="ECO:0000313" key="2">
    <source>
        <dbReference type="EMBL" id="KXH40356.1"/>
    </source>
</evidence>
<dbReference type="AlphaFoldDB" id="A0A135SWV5"/>
<protein>
    <submittedName>
        <fullName evidence="2">Uncharacterized protein</fullName>
    </submittedName>
</protein>
<reference evidence="2 3" key="1">
    <citation type="submission" date="2014-02" db="EMBL/GenBank/DDBJ databases">
        <title>The genome sequence of Colletotrichum salicis CBS 607.94.</title>
        <authorList>
            <person name="Baroncelli R."/>
            <person name="Thon M.R."/>
        </authorList>
    </citation>
    <scope>NUCLEOTIDE SEQUENCE [LARGE SCALE GENOMIC DNA]</scope>
    <source>
        <strain evidence="2 3">CBS 607.94</strain>
    </source>
</reference>
<name>A0A135SWV5_9PEZI</name>
<sequence length="459" mass="50840">MDRPKNTRASGSAGQRRRENNSTETVHRQQSDKKPIMGQVRSHNWLAKQREATTEAVLCPCVVYARTAERLERAAYGEDPLTPPSGGCSSPCWSCFLSSIMCNWRRPLSNQRGDIRNRYAITGSTENDELHACAHPFWTLMGNHNEVLVREKICKKYNTYPFSPGPPPVEIRRFKSQPNHPYKSPAQMQMKEKSLPRIVELPESGSSKERAKPQSPPAKATPEASSQQLPPPTSNKHTPARTPDTQQSQSPILSSQDPRVTVADFAESHRLSQDQKRPVGNRQFPHTVHNDPLFGIAEEVHPHTVHEDPMVQVARRLSPHQINIDPKTAAPTASLPHSVHHDPTVNVAEEPTEHTVHKDLTTKTAAPVHDHRLSQDIMAPVSTQAVPHSVHDDQTVGMQDQPAPHALSGDPTVKVDEGEPKQHAMQSSAAPENQKPNPHQLGEIGRASTAPAPLQSTRN</sequence>
<feature type="compositionally biased region" description="Polar residues" evidence="1">
    <location>
        <begin position="424"/>
        <end position="437"/>
    </location>
</feature>
<feature type="region of interest" description="Disordered" evidence="1">
    <location>
        <begin position="1"/>
        <end position="35"/>
    </location>
</feature>
<feature type="region of interest" description="Disordered" evidence="1">
    <location>
        <begin position="165"/>
        <end position="259"/>
    </location>
</feature>
<dbReference type="Proteomes" id="UP000070121">
    <property type="component" value="Unassembled WGS sequence"/>
</dbReference>
<keyword evidence="3" id="KW-1185">Reference proteome</keyword>
<feature type="compositionally biased region" description="Basic and acidic residues" evidence="1">
    <location>
        <begin position="413"/>
        <end position="422"/>
    </location>
</feature>
<proteinExistence type="predicted"/>
<accession>A0A135SWV5</accession>
<dbReference type="Pfam" id="PF04749">
    <property type="entry name" value="PLAC8"/>
    <property type="match status" value="1"/>
</dbReference>
<dbReference type="InterPro" id="IPR006461">
    <property type="entry name" value="PLAC_motif_containing"/>
</dbReference>
<dbReference type="OrthoDB" id="1045822at2759"/>
<organism evidence="2 3">
    <name type="scientific">Colletotrichum salicis</name>
    <dbReference type="NCBI Taxonomy" id="1209931"/>
    <lineage>
        <taxon>Eukaryota</taxon>
        <taxon>Fungi</taxon>
        <taxon>Dikarya</taxon>
        <taxon>Ascomycota</taxon>
        <taxon>Pezizomycotina</taxon>
        <taxon>Sordariomycetes</taxon>
        <taxon>Hypocreomycetidae</taxon>
        <taxon>Glomerellales</taxon>
        <taxon>Glomerellaceae</taxon>
        <taxon>Colletotrichum</taxon>
        <taxon>Colletotrichum acutatum species complex</taxon>
    </lineage>
</organism>